<proteinExistence type="predicted"/>
<evidence type="ECO:0000313" key="3">
    <source>
        <dbReference type="Proteomes" id="UP000294225"/>
    </source>
</evidence>
<sequence length="102" mass="11147">MPSRHPGDDVGNSPARPLNATRTVDSGLTLGPTRPWHEPLLPSIPGRLDGPMFHSSRADHSVDLTGKRVPRRPPTFRQSPSRSGRRPTHLLHPPTRTNSPSG</sequence>
<dbReference type="Proteomes" id="UP000294225">
    <property type="component" value="Unassembled WGS sequence"/>
</dbReference>
<evidence type="ECO:0000256" key="1">
    <source>
        <dbReference type="SAM" id="MobiDB-lite"/>
    </source>
</evidence>
<feature type="compositionally biased region" description="Basic and acidic residues" evidence="1">
    <location>
        <begin position="56"/>
        <end position="66"/>
    </location>
</feature>
<reference evidence="2 3" key="1">
    <citation type="submission" date="2019-02" db="EMBL/GenBank/DDBJ databases">
        <title>Kribbella capetownensis sp. nov. and Kribbella speibonae sp. nov., isolated from soil.</title>
        <authorList>
            <person name="Curtis S.M."/>
            <person name="Norton I."/>
            <person name="Everest G.J."/>
            <person name="Meyers P.R."/>
        </authorList>
    </citation>
    <scope>NUCLEOTIDE SEQUENCE [LARGE SCALE GENOMIC DNA]</scope>
    <source>
        <strain evidence="2 3">YM55</strain>
    </source>
</reference>
<dbReference type="AlphaFoldDB" id="A0A4R0IZK3"/>
<feature type="region of interest" description="Disordered" evidence="1">
    <location>
        <begin position="1"/>
        <end position="102"/>
    </location>
</feature>
<gene>
    <name evidence="2" type="ORF">E0H92_18560</name>
</gene>
<accession>A0A4R0IZK3</accession>
<dbReference type="EMBL" id="SJKC01000002">
    <property type="protein sequence ID" value="TCC38430.1"/>
    <property type="molecule type" value="Genomic_DNA"/>
</dbReference>
<name>A0A4R0IZK3_9ACTN</name>
<comment type="caution">
    <text evidence="2">The sequence shown here is derived from an EMBL/GenBank/DDBJ whole genome shotgun (WGS) entry which is preliminary data.</text>
</comment>
<protein>
    <submittedName>
        <fullName evidence="2">Uncharacterized protein</fullName>
    </submittedName>
</protein>
<organism evidence="2 3">
    <name type="scientific">Kribbella speibonae</name>
    <dbReference type="NCBI Taxonomy" id="1572660"/>
    <lineage>
        <taxon>Bacteria</taxon>
        <taxon>Bacillati</taxon>
        <taxon>Actinomycetota</taxon>
        <taxon>Actinomycetes</taxon>
        <taxon>Propionibacteriales</taxon>
        <taxon>Kribbellaceae</taxon>
        <taxon>Kribbella</taxon>
    </lineage>
</organism>
<evidence type="ECO:0000313" key="2">
    <source>
        <dbReference type="EMBL" id="TCC38430.1"/>
    </source>
</evidence>